<feature type="compositionally biased region" description="Basic and acidic residues" evidence="7">
    <location>
        <begin position="846"/>
        <end position="858"/>
    </location>
</feature>
<evidence type="ECO:0000313" key="11">
    <source>
        <dbReference type="Proteomes" id="UP000053201"/>
    </source>
</evidence>
<dbReference type="EMBL" id="KQ257451">
    <property type="protein sequence ID" value="KND03956.1"/>
    <property type="molecule type" value="Genomic_DNA"/>
</dbReference>
<evidence type="ECO:0000256" key="5">
    <source>
        <dbReference type="ARBA" id="ARBA00023163"/>
    </source>
</evidence>
<dbReference type="Gene3D" id="2.60.40.1450">
    <property type="entry name" value="LAG1, DNA binding domain"/>
    <property type="match status" value="1"/>
</dbReference>
<dbReference type="OMA" id="CPPRVVI"/>
<dbReference type="Pfam" id="PF09271">
    <property type="entry name" value="LAG1-DNAbind"/>
    <property type="match status" value="1"/>
</dbReference>
<dbReference type="eggNOG" id="KOG3743">
    <property type="taxonomic scope" value="Eukaryota"/>
</dbReference>
<sequence>MSIPLISAAVERRQEEVPAWTSETDRDVEQQISMFSSSESQTSVPVVAGSQGFSPSTPIKQEQSSDDQLQFVESLPSSYNPFDFTRATAASSQSTSSATGSFASTSVQQMAVSSSTDALEESLFGATAAAAAARRRRSSIKLLPFDHSQGFSSLRLTPGLPHMWPASDPPSPEDSHIHSIANSSSTPTAILSSPSAPARREHLIQSPPFPHGHTGKLPHGVIRRHTEPLRIVTPPTHTGPGSVDPMLINQPRSAPIGNLPIVRKRTRGQSFDIPYEWNPRRRRSVDAFLDGYSLYSAMSPSDPLQSLHMHTPASMNVTNVVDVTPEDFDHDFVVPSDAANMKFQEAVSIKGEEHLVPDYNGRLTMGRLCQLVGEYLQDPSHECTIIVTQSTAAQKSYGEEKRFFTSPICRLLGGGWDLPKLQEAYANSPDALADSKVGGKNLQIRISTMPNFHTEQQPSRVPSKTENSCTTRATPSDSEYEDDEVHLPGALDKAQGILGNVKYMQERIDLLSRTSSLRDRPDARSHKTVAAAVFQKLHVGVNESRKRVPLFFQIQCPAGPLLYESKPFTKISKPSKKRQTSKAQLLIMSGSTIAIFNRTKSQTGNTRFLGVDADNMTLVPCSGMWDNWVIFAVDDPRFDPYVAPGLSPMLSAPNRGTYLDIVAIGEPQEDLVWTRPKFRSGGDLNDGSVDMDAYDDGLGFGSQVFMTPPTTPLNVKRKLARNAPVASGQDEKPPCARPIHYGDTVVLQNCSTGLVTRPLIVRKIENRTNAVIDAKVDAVEKQGTAPQEPSRRGDPISPLHKVAFQLAGHAGQFLSLSSRYGHIVVDLHHTKLSSGSSARRNRGRRHGNDNESDPDREHVQNAAALRRRKGKGKGQSPVPSNDVGETCIWTVVGTDQIECTFHIPTLTPSEIDTLDPASLPCSDCDSDIFSSSDDEDPHGSPTPREPLRTRFPLMRVHPIPTTKFITRFNPGVIALTGTNFQPNLWVFFGTHPSTKTQVETSELLLASLPGHNADVDVSLDGCVKQEQKSIYFSSTTETSYPTSPVSTPQIVPILLVRDDGVIYRTGHYYRLE</sequence>
<accession>A0A0L0HRF4</accession>
<dbReference type="SMART" id="SM01268">
    <property type="entry name" value="BTD"/>
    <property type="match status" value="1"/>
</dbReference>
<evidence type="ECO:0000256" key="2">
    <source>
        <dbReference type="ARBA" id="ARBA00009704"/>
    </source>
</evidence>
<dbReference type="Proteomes" id="UP000053201">
    <property type="component" value="Unassembled WGS sequence"/>
</dbReference>
<dbReference type="InterPro" id="IPR040159">
    <property type="entry name" value="CLS_fam"/>
</dbReference>
<evidence type="ECO:0000256" key="1">
    <source>
        <dbReference type="ARBA" id="ARBA00004123"/>
    </source>
</evidence>
<dbReference type="PANTHER" id="PTHR10665">
    <property type="entry name" value="RECOMBINING BINDING PROTEIN SUPPRESSOR OF HAIRLESS"/>
    <property type="match status" value="1"/>
</dbReference>
<dbReference type="InterPro" id="IPR036358">
    <property type="entry name" value="BTD_sf"/>
</dbReference>
<dbReference type="GO" id="GO:0001228">
    <property type="term" value="F:DNA-binding transcription activator activity, RNA polymerase II-specific"/>
    <property type="evidence" value="ECO:0007669"/>
    <property type="project" value="InterPro"/>
</dbReference>
<dbReference type="InterPro" id="IPR015351">
    <property type="entry name" value="RBP-J/Cbf11/Cbf12_DNA-bd"/>
</dbReference>
<reference evidence="10 11" key="1">
    <citation type="submission" date="2009-08" db="EMBL/GenBank/DDBJ databases">
        <title>The Genome Sequence of Spizellomyces punctatus strain DAOM BR117.</title>
        <authorList>
            <consortium name="The Broad Institute Genome Sequencing Platform"/>
            <person name="Russ C."/>
            <person name="Cuomo C."/>
            <person name="Shea T."/>
            <person name="Young S.K."/>
            <person name="Zeng Q."/>
            <person name="Koehrsen M."/>
            <person name="Haas B."/>
            <person name="Borodovsky M."/>
            <person name="Guigo R."/>
            <person name="Alvarado L."/>
            <person name="Berlin A."/>
            <person name="Bochicchio J."/>
            <person name="Borenstein D."/>
            <person name="Chapman S."/>
            <person name="Chen Z."/>
            <person name="Engels R."/>
            <person name="Freedman E."/>
            <person name="Gellesch M."/>
            <person name="Goldberg J."/>
            <person name="Griggs A."/>
            <person name="Gujja S."/>
            <person name="Heiman D."/>
            <person name="Hepburn T."/>
            <person name="Howarth C."/>
            <person name="Jen D."/>
            <person name="Larson L."/>
            <person name="Lewis B."/>
            <person name="Mehta T."/>
            <person name="Park D."/>
            <person name="Pearson M."/>
            <person name="Roberts A."/>
            <person name="Saif S."/>
            <person name="Shenoy N."/>
            <person name="Sisk P."/>
            <person name="Stolte C."/>
            <person name="Sykes S."/>
            <person name="Thomson T."/>
            <person name="Walk T."/>
            <person name="White J."/>
            <person name="Yandava C."/>
            <person name="Burger G."/>
            <person name="Gray M.W."/>
            <person name="Holland P.W.H."/>
            <person name="King N."/>
            <person name="Lang F.B.F."/>
            <person name="Roger A.J."/>
            <person name="Ruiz-Trillo I."/>
            <person name="Lander E."/>
            <person name="Nusbaum C."/>
        </authorList>
    </citation>
    <scope>NUCLEOTIDE SEQUENCE [LARGE SCALE GENOMIC DNA]</scope>
    <source>
        <strain evidence="10 11">DAOM BR117</strain>
    </source>
</reference>
<keyword evidence="5" id="KW-0804">Transcription</keyword>
<dbReference type="STRING" id="645134.A0A0L0HRF4"/>
<evidence type="ECO:0000256" key="4">
    <source>
        <dbReference type="ARBA" id="ARBA00023125"/>
    </source>
</evidence>
<comment type="similarity">
    <text evidence="2">Belongs to the Su(H) family.</text>
</comment>
<dbReference type="GeneID" id="27692056"/>
<dbReference type="AlphaFoldDB" id="A0A0L0HRF4"/>
<dbReference type="InterPro" id="IPR008967">
    <property type="entry name" value="p53-like_TF_DNA-bd_sf"/>
</dbReference>
<dbReference type="Gene3D" id="2.80.10.50">
    <property type="match status" value="1"/>
</dbReference>
<feature type="domain" description="RBP-J/Cbf11/Cbf12 DNA binding" evidence="8">
    <location>
        <begin position="384"/>
        <end position="585"/>
    </location>
</feature>
<dbReference type="Pfam" id="PF09270">
    <property type="entry name" value="BTD"/>
    <property type="match status" value="1"/>
</dbReference>
<evidence type="ECO:0000259" key="8">
    <source>
        <dbReference type="SMART" id="SM01267"/>
    </source>
</evidence>
<organism evidence="10 11">
    <name type="scientific">Spizellomyces punctatus (strain DAOM BR117)</name>
    <dbReference type="NCBI Taxonomy" id="645134"/>
    <lineage>
        <taxon>Eukaryota</taxon>
        <taxon>Fungi</taxon>
        <taxon>Fungi incertae sedis</taxon>
        <taxon>Chytridiomycota</taxon>
        <taxon>Chytridiomycota incertae sedis</taxon>
        <taxon>Chytridiomycetes</taxon>
        <taxon>Spizellomycetales</taxon>
        <taxon>Spizellomycetaceae</taxon>
        <taxon>Spizellomyces</taxon>
    </lineage>
</organism>
<dbReference type="InterPro" id="IPR014756">
    <property type="entry name" value="Ig_E-set"/>
</dbReference>
<keyword evidence="4" id="KW-0238">DNA-binding</keyword>
<feature type="domain" description="Beta-trefoil DNA-binding" evidence="9">
    <location>
        <begin position="585"/>
        <end position="838"/>
    </location>
</feature>
<dbReference type="GO" id="GO:0005634">
    <property type="term" value="C:nucleus"/>
    <property type="evidence" value="ECO:0007669"/>
    <property type="project" value="UniProtKB-SubCell"/>
</dbReference>
<dbReference type="SUPFAM" id="SSF81296">
    <property type="entry name" value="E set domains"/>
    <property type="match status" value="1"/>
</dbReference>
<feature type="region of interest" description="Disordered" evidence="7">
    <location>
        <begin position="167"/>
        <end position="193"/>
    </location>
</feature>
<keyword evidence="11" id="KW-1185">Reference proteome</keyword>
<dbReference type="InterPro" id="IPR038007">
    <property type="entry name" value="RBP-Jkappa_IPT"/>
</dbReference>
<dbReference type="SMART" id="SM01267">
    <property type="entry name" value="LAG1_DNAbind"/>
    <property type="match status" value="1"/>
</dbReference>
<name>A0A0L0HRF4_SPIPD</name>
<feature type="compositionally biased region" description="Polar residues" evidence="7">
    <location>
        <begin position="452"/>
        <end position="477"/>
    </location>
</feature>
<dbReference type="OrthoDB" id="5600360at2759"/>
<feature type="compositionally biased region" description="Polar residues" evidence="7">
    <location>
        <begin position="51"/>
        <end position="67"/>
    </location>
</feature>
<dbReference type="VEuPathDB" id="FungiDB:SPPG_08931"/>
<dbReference type="SUPFAM" id="SSF110217">
    <property type="entry name" value="DNA-binding protein LAG-1 (CSL)"/>
    <property type="match status" value="2"/>
</dbReference>
<proteinExistence type="inferred from homology"/>
<evidence type="ECO:0000256" key="3">
    <source>
        <dbReference type="ARBA" id="ARBA00023015"/>
    </source>
</evidence>
<feature type="region of interest" description="Disordered" evidence="7">
    <location>
        <begin position="832"/>
        <end position="858"/>
    </location>
</feature>
<protein>
    <submittedName>
        <fullName evidence="10">Uncharacterized protein</fullName>
    </submittedName>
</protein>
<dbReference type="RefSeq" id="XP_016611995.1">
    <property type="nucleotide sequence ID" value="XM_016757080.1"/>
</dbReference>
<evidence type="ECO:0000256" key="7">
    <source>
        <dbReference type="SAM" id="MobiDB-lite"/>
    </source>
</evidence>
<dbReference type="InterPro" id="IPR037095">
    <property type="entry name" value="RBP-J/Cbf11_DNA-bd_sf"/>
</dbReference>
<comment type="subcellular location">
    <subcellularLocation>
        <location evidence="1">Nucleus</location>
    </subcellularLocation>
</comment>
<evidence type="ECO:0000313" key="10">
    <source>
        <dbReference type="EMBL" id="KND03956.1"/>
    </source>
</evidence>
<evidence type="ECO:0000259" key="9">
    <source>
        <dbReference type="SMART" id="SM01268"/>
    </source>
</evidence>
<dbReference type="Gene3D" id="2.60.40.10">
    <property type="entry name" value="Immunoglobulins"/>
    <property type="match status" value="1"/>
</dbReference>
<dbReference type="InterPro" id="IPR013783">
    <property type="entry name" value="Ig-like_fold"/>
</dbReference>
<feature type="region of interest" description="Disordered" evidence="7">
    <location>
        <begin position="452"/>
        <end position="482"/>
    </location>
</feature>
<feature type="region of interest" description="Disordered" evidence="7">
    <location>
        <begin position="35"/>
        <end position="67"/>
    </location>
</feature>
<dbReference type="InterPro" id="IPR015350">
    <property type="entry name" value="Beta-trefoil_DNA-bd_dom"/>
</dbReference>
<keyword evidence="6" id="KW-0539">Nucleus</keyword>
<evidence type="ECO:0000256" key="6">
    <source>
        <dbReference type="ARBA" id="ARBA00023242"/>
    </source>
</evidence>
<gene>
    <name evidence="10" type="ORF">SPPG_08931</name>
</gene>
<feature type="compositionally biased region" description="Polar residues" evidence="7">
    <location>
        <begin position="180"/>
        <end position="193"/>
    </location>
</feature>
<feature type="compositionally biased region" description="Polar residues" evidence="7">
    <location>
        <begin position="35"/>
        <end position="44"/>
    </location>
</feature>
<dbReference type="InParanoid" id="A0A0L0HRF4"/>
<dbReference type="Pfam" id="PF20144">
    <property type="entry name" value="TIG_SUH"/>
    <property type="match status" value="1"/>
</dbReference>
<dbReference type="SUPFAM" id="SSF49417">
    <property type="entry name" value="p53-like transcription factors"/>
    <property type="match status" value="1"/>
</dbReference>
<dbReference type="GO" id="GO:0000978">
    <property type="term" value="F:RNA polymerase II cis-regulatory region sequence-specific DNA binding"/>
    <property type="evidence" value="ECO:0007669"/>
    <property type="project" value="InterPro"/>
</dbReference>
<feature type="region of interest" description="Disordered" evidence="7">
    <location>
        <begin position="925"/>
        <end position="947"/>
    </location>
</feature>
<keyword evidence="3" id="KW-0805">Transcription regulation</keyword>